<keyword evidence="6 10" id="KW-0648">Protein biosynthesis</keyword>
<dbReference type="PANTHER" id="PTHR11659:SF0">
    <property type="entry name" value="GLUTAMYL-TRNA(GLN) AMIDOTRANSFERASE SUBUNIT B, MITOCHONDRIAL"/>
    <property type="match status" value="1"/>
</dbReference>
<dbReference type="SMART" id="SM00845">
    <property type="entry name" value="GatB_Yqey"/>
    <property type="match status" value="1"/>
</dbReference>
<dbReference type="SUPFAM" id="SSF55931">
    <property type="entry name" value="Glutamine synthetase/guanido kinase"/>
    <property type="match status" value="1"/>
</dbReference>
<evidence type="ECO:0000313" key="12">
    <source>
        <dbReference type="EMBL" id="GAP12408.1"/>
    </source>
</evidence>
<keyword evidence="13" id="KW-1185">Reference proteome</keyword>
<gene>
    <name evidence="10" type="primary">gatB</name>
    <name evidence="12" type="ORF">LARV_00143</name>
</gene>
<dbReference type="EC" id="6.3.5.-" evidence="10"/>
<comment type="catalytic activity">
    <reaction evidence="8 10">
        <text>L-aspartyl-tRNA(Asn) + L-glutamine + ATP + H2O = L-asparaginyl-tRNA(Asn) + L-glutamate + ADP + phosphate + 2 H(+)</text>
        <dbReference type="Rhea" id="RHEA:14513"/>
        <dbReference type="Rhea" id="RHEA-COMP:9674"/>
        <dbReference type="Rhea" id="RHEA-COMP:9677"/>
        <dbReference type="ChEBI" id="CHEBI:15377"/>
        <dbReference type="ChEBI" id="CHEBI:15378"/>
        <dbReference type="ChEBI" id="CHEBI:29985"/>
        <dbReference type="ChEBI" id="CHEBI:30616"/>
        <dbReference type="ChEBI" id="CHEBI:43474"/>
        <dbReference type="ChEBI" id="CHEBI:58359"/>
        <dbReference type="ChEBI" id="CHEBI:78515"/>
        <dbReference type="ChEBI" id="CHEBI:78516"/>
        <dbReference type="ChEBI" id="CHEBI:456216"/>
    </reaction>
</comment>
<dbReference type="GO" id="GO:0005524">
    <property type="term" value="F:ATP binding"/>
    <property type="evidence" value="ECO:0007669"/>
    <property type="project" value="UniProtKB-KW"/>
</dbReference>
<evidence type="ECO:0000256" key="7">
    <source>
        <dbReference type="ARBA" id="ARBA00024799"/>
    </source>
</evidence>
<comment type="similarity">
    <text evidence="1 10">Belongs to the GatB/GatE family. GatB subfamily.</text>
</comment>
<dbReference type="GO" id="GO:0050567">
    <property type="term" value="F:glutaminyl-tRNA synthase (glutamine-hydrolyzing) activity"/>
    <property type="evidence" value="ECO:0007669"/>
    <property type="project" value="UniProtKB-UniRule"/>
</dbReference>
<dbReference type="InterPro" id="IPR023168">
    <property type="entry name" value="GatB_Yqey_C_2"/>
</dbReference>
<dbReference type="InterPro" id="IPR017958">
    <property type="entry name" value="Gln-tRNA_amidoTrfase_suB_CS"/>
</dbReference>
<dbReference type="RefSeq" id="WP_075071838.1">
    <property type="nucleotide sequence ID" value="NZ_DF967972.1"/>
</dbReference>
<proteinExistence type="inferred from homology"/>
<evidence type="ECO:0000256" key="6">
    <source>
        <dbReference type="ARBA" id="ARBA00022917"/>
    </source>
</evidence>
<keyword evidence="12" id="KW-0808">Transferase</keyword>
<dbReference type="SUPFAM" id="SSF89095">
    <property type="entry name" value="GatB/YqeY motif"/>
    <property type="match status" value="1"/>
</dbReference>
<dbReference type="STRING" id="360412.LARV_00143"/>
<evidence type="ECO:0000256" key="8">
    <source>
        <dbReference type="ARBA" id="ARBA00047380"/>
    </source>
</evidence>
<dbReference type="Gene3D" id="1.10.10.410">
    <property type="match status" value="1"/>
</dbReference>
<dbReference type="NCBIfam" id="NF004014">
    <property type="entry name" value="PRK05477.1-4"/>
    <property type="match status" value="1"/>
</dbReference>
<dbReference type="Pfam" id="PF02637">
    <property type="entry name" value="GatB_Yqey"/>
    <property type="match status" value="1"/>
</dbReference>
<comment type="catalytic activity">
    <reaction evidence="9 10">
        <text>L-glutamyl-tRNA(Gln) + L-glutamine + ATP + H2O = L-glutaminyl-tRNA(Gln) + L-glutamate + ADP + phosphate + H(+)</text>
        <dbReference type="Rhea" id="RHEA:17521"/>
        <dbReference type="Rhea" id="RHEA-COMP:9681"/>
        <dbReference type="Rhea" id="RHEA-COMP:9684"/>
        <dbReference type="ChEBI" id="CHEBI:15377"/>
        <dbReference type="ChEBI" id="CHEBI:15378"/>
        <dbReference type="ChEBI" id="CHEBI:29985"/>
        <dbReference type="ChEBI" id="CHEBI:30616"/>
        <dbReference type="ChEBI" id="CHEBI:43474"/>
        <dbReference type="ChEBI" id="CHEBI:58359"/>
        <dbReference type="ChEBI" id="CHEBI:78520"/>
        <dbReference type="ChEBI" id="CHEBI:78521"/>
        <dbReference type="ChEBI" id="CHEBI:456216"/>
    </reaction>
</comment>
<dbReference type="Proteomes" id="UP000055060">
    <property type="component" value="Unassembled WGS sequence"/>
</dbReference>
<dbReference type="InterPro" id="IPR003789">
    <property type="entry name" value="Asn/Gln_tRNA_amidoTrase-B-like"/>
</dbReference>
<sequence>MKYETVIGLEVHAEMQTHSKMFCGCPVVDSTQTRPNVAVCPVCAGMPGVLPVVNRQAVEYALRVALALECSVAQTSLFARKNYFYPDLPKGYQISQYEDPLAEHGRLVIDTSAGERLIRITRVHLEEDAGKLTHVEKDGQSYSLVDLNRAGVALLEIVSEPDMRSAEEARAYAEGLRSILRALGVNSGDMEKGVIRFEANISLRPAGSPQLGTRVEVKNLNSFRALERSIAYEVERQAALLDSGAKVDQETLGWDEPNNRTYSQRSKEEAHDYRYFPEPDLPPLVVETEWVDRVRAGLPELPRVRTQRFIREYDLPASDAAVLAAEADVANYFEALVRDARGIAPRLAANFILGEVFAWQKTSGERIDELKVRPAMLADLLERVTQGEITLLTTKTVLAEMLASGRQAADVIGARGLTQISDGVEITRLVAEVIAANPGEMEKYLAGKESVANWFFGQVMRLAGKRANPAMLRAELNRQLAQKRPA</sequence>
<dbReference type="NCBIfam" id="TIGR00133">
    <property type="entry name" value="gatB"/>
    <property type="match status" value="1"/>
</dbReference>
<dbReference type="InterPro" id="IPR004413">
    <property type="entry name" value="GatB"/>
</dbReference>
<dbReference type="OrthoDB" id="9804078at2"/>
<dbReference type="PROSITE" id="PS01234">
    <property type="entry name" value="GATB"/>
    <property type="match status" value="1"/>
</dbReference>
<dbReference type="InterPro" id="IPR018027">
    <property type="entry name" value="Asn/Gln_amidotransferase"/>
</dbReference>
<dbReference type="GO" id="GO:0016740">
    <property type="term" value="F:transferase activity"/>
    <property type="evidence" value="ECO:0007669"/>
    <property type="project" value="UniProtKB-KW"/>
</dbReference>
<keyword evidence="4 10" id="KW-0547">Nucleotide-binding</keyword>
<dbReference type="EMBL" id="DF967972">
    <property type="protein sequence ID" value="GAP12408.1"/>
    <property type="molecule type" value="Genomic_DNA"/>
</dbReference>
<accession>A0A0S7BEF2</accession>
<evidence type="ECO:0000256" key="2">
    <source>
        <dbReference type="ARBA" id="ARBA00011123"/>
    </source>
</evidence>
<keyword evidence="5 10" id="KW-0067">ATP-binding</keyword>
<dbReference type="AlphaFoldDB" id="A0A0S7BEF2"/>
<protein>
    <recommendedName>
        <fullName evidence="10">Aspartyl/glutamyl-tRNA(Asn/Gln) amidotransferase subunit B</fullName>
        <shortName evidence="10">Asp/Glu-ADT subunit B</shortName>
        <ecNumber evidence="10">6.3.5.-</ecNumber>
    </recommendedName>
</protein>
<dbReference type="PANTHER" id="PTHR11659">
    <property type="entry name" value="GLUTAMYL-TRNA GLN AMIDOTRANSFERASE SUBUNIT B MITOCHONDRIAL AND PROKARYOTIC PET112-RELATED"/>
    <property type="match status" value="1"/>
</dbReference>
<dbReference type="InterPro" id="IPR014746">
    <property type="entry name" value="Gln_synth/guanido_kin_cat_dom"/>
</dbReference>
<evidence type="ECO:0000259" key="11">
    <source>
        <dbReference type="SMART" id="SM00845"/>
    </source>
</evidence>
<feature type="domain" description="Asn/Gln amidotransferase" evidence="11">
    <location>
        <begin position="331"/>
        <end position="480"/>
    </location>
</feature>
<evidence type="ECO:0000256" key="9">
    <source>
        <dbReference type="ARBA" id="ARBA00047913"/>
    </source>
</evidence>
<dbReference type="NCBIfam" id="NF004012">
    <property type="entry name" value="PRK05477.1-2"/>
    <property type="match status" value="1"/>
</dbReference>
<evidence type="ECO:0000256" key="10">
    <source>
        <dbReference type="HAMAP-Rule" id="MF_00121"/>
    </source>
</evidence>
<evidence type="ECO:0000256" key="4">
    <source>
        <dbReference type="ARBA" id="ARBA00022741"/>
    </source>
</evidence>
<dbReference type="HAMAP" id="MF_00121">
    <property type="entry name" value="GatB"/>
    <property type="match status" value="1"/>
</dbReference>
<dbReference type="GO" id="GO:0070681">
    <property type="term" value="P:glutaminyl-tRNAGln biosynthesis via transamidation"/>
    <property type="evidence" value="ECO:0007669"/>
    <property type="project" value="TreeGrafter"/>
</dbReference>
<dbReference type="Gene3D" id="1.10.150.380">
    <property type="entry name" value="GatB domain, N-terminal subdomain"/>
    <property type="match status" value="1"/>
</dbReference>
<dbReference type="Pfam" id="PF02934">
    <property type="entry name" value="GatB_N"/>
    <property type="match status" value="1"/>
</dbReference>
<organism evidence="12">
    <name type="scientific">Longilinea arvoryzae</name>
    <dbReference type="NCBI Taxonomy" id="360412"/>
    <lineage>
        <taxon>Bacteria</taxon>
        <taxon>Bacillati</taxon>
        <taxon>Chloroflexota</taxon>
        <taxon>Anaerolineae</taxon>
        <taxon>Anaerolineales</taxon>
        <taxon>Anaerolineaceae</taxon>
        <taxon>Longilinea</taxon>
    </lineage>
</organism>
<keyword evidence="3 10" id="KW-0436">Ligase</keyword>
<dbReference type="GO" id="GO:0050566">
    <property type="term" value="F:asparaginyl-tRNA synthase (glutamine-hydrolyzing) activity"/>
    <property type="evidence" value="ECO:0007669"/>
    <property type="project" value="RHEA"/>
</dbReference>
<evidence type="ECO:0000256" key="3">
    <source>
        <dbReference type="ARBA" id="ARBA00022598"/>
    </source>
</evidence>
<reference evidence="12" key="1">
    <citation type="submission" date="2015-07" db="EMBL/GenBank/DDBJ databases">
        <title>Draft Genome Sequences of Anaerolinea thermolimosa IMO-1, Bellilinea caldifistulae GOMI-1, Leptolinea tardivitalis YMTK-2, Levilinea saccharolytica KIBI-1,Longilinea arvoryzae KOME-1, Previously Described as Members of the Anaerolineaceae (Chloroflexi).</title>
        <authorList>
            <person name="Sekiguchi Y."/>
            <person name="Ohashi A."/>
            <person name="Matsuura N."/>
            <person name="Tourlousse M.D."/>
        </authorList>
    </citation>
    <scope>NUCLEOTIDE SEQUENCE [LARGE SCALE GENOMIC DNA]</scope>
    <source>
        <strain evidence="12">KOME-1</strain>
    </source>
</reference>
<dbReference type="InterPro" id="IPR017959">
    <property type="entry name" value="Asn/Gln-tRNA_amidoTrfase_suB/E"/>
</dbReference>
<comment type="function">
    <text evidence="7 10">Allows the formation of correctly charged Asn-tRNA(Asn) or Gln-tRNA(Gln) through the transamidation of misacylated Asp-tRNA(Asn) or Glu-tRNA(Gln) in organisms which lack either or both of asparaginyl-tRNA or glutaminyl-tRNA synthetases. The reaction takes place in the presence of glutamine and ATP through an activated phospho-Asp-tRNA(Asn) or phospho-Glu-tRNA(Gln).</text>
</comment>
<dbReference type="GO" id="GO:0006412">
    <property type="term" value="P:translation"/>
    <property type="evidence" value="ECO:0007669"/>
    <property type="project" value="UniProtKB-UniRule"/>
</dbReference>
<evidence type="ECO:0000256" key="1">
    <source>
        <dbReference type="ARBA" id="ARBA00005306"/>
    </source>
</evidence>
<evidence type="ECO:0000313" key="13">
    <source>
        <dbReference type="Proteomes" id="UP000055060"/>
    </source>
</evidence>
<name>A0A0S7BEF2_9CHLR</name>
<evidence type="ECO:0000256" key="5">
    <source>
        <dbReference type="ARBA" id="ARBA00022840"/>
    </source>
</evidence>
<comment type="subunit">
    <text evidence="2 10">Heterotrimer of A, B and C subunits.</text>
</comment>
<dbReference type="InterPro" id="IPR006075">
    <property type="entry name" value="Asn/Gln-tRNA_Trfase_suB/E_cat"/>
</dbReference>
<dbReference type="InterPro" id="IPR042114">
    <property type="entry name" value="GatB_C_1"/>
</dbReference>